<evidence type="ECO:0000256" key="3">
    <source>
        <dbReference type="ARBA" id="ARBA00022989"/>
    </source>
</evidence>
<feature type="domain" description="Rhodopsin" evidence="8">
    <location>
        <begin position="41"/>
        <end position="277"/>
    </location>
</feature>
<feature type="compositionally biased region" description="Low complexity" evidence="6">
    <location>
        <begin position="354"/>
        <end position="366"/>
    </location>
</feature>
<dbReference type="PANTHER" id="PTHR33048:SF47">
    <property type="entry name" value="INTEGRAL MEMBRANE PROTEIN-RELATED"/>
    <property type="match status" value="1"/>
</dbReference>
<dbReference type="AlphaFoldDB" id="A0A1L7WMW0"/>
<reference evidence="9 10" key="1">
    <citation type="submission" date="2016-03" db="EMBL/GenBank/DDBJ databases">
        <authorList>
            <person name="Ploux O."/>
        </authorList>
    </citation>
    <scope>NUCLEOTIDE SEQUENCE [LARGE SCALE GENOMIC DNA]</scope>
    <source>
        <strain evidence="9 10">UAMH 11012</strain>
    </source>
</reference>
<evidence type="ECO:0000256" key="1">
    <source>
        <dbReference type="ARBA" id="ARBA00004141"/>
    </source>
</evidence>
<keyword evidence="2 7" id="KW-0812">Transmembrane</keyword>
<protein>
    <recommendedName>
        <fullName evidence="8">Rhodopsin domain-containing protein</fullName>
    </recommendedName>
</protein>
<evidence type="ECO:0000256" key="6">
    <source>
        <dbReference type="SAM" id="MobiDB-lite"/>
    </source>
</evidence>
<feature type="transmembrane region" description="Helical" evidence="7">
    <location>
        <begin position="134"/>
        <end position="156"/>
    </location>
</feature>
<evidence type="ECO:0000313" key="9">
    <source>
        <dbReference type="EMBL" id="CZR54086.1"/>
    </source>
</evidence>
<comment type="similarity">
    <text evidence="5">Belongs to the SAT4 family.</text>
</comment>
<feature type="region of interest" description="Disordered" evidence="6">
    <location>
        <begin position="350"/>
        <end position="396"/>
    </location>
</feature>
<comment type="subcellular location">
    <subcellularLocation>
        <location evidence="1">Membrane</location>
        <topology evidence="1">Multi-pass membrane protein</topology>
    </subcellularLocation>
</comment>
<dbReference type="STRING" id="576137.A0A1L7WMW0"/>
<evidence type="ECO:0000256" key="5">
    <source>
        <dbReference type="ARBA" id="ARBA00038359"/>
    </source>
</evidence>
<evidence type="ECO:0000256" key="2">
    <source>
        <dbReference type="ARBA" id="ARBA00022692"/>
    </source>
</evidence>
<feature type="transmembrane region" description="Helical" evidence="7">
    <location>
        <begin position="60"/>
        <end position="79"/>
    </location>
</feature>
<keyword evidence="4 7" id="KW-0472">Membrane</keyword>
<dbReference type="Proteomes" id="UP000184330">
    <property type="component" value="Unassembled WGS sequence"/>
</dbReference>
<dbReference type="GO" id="GO:0016020">
    <property type="term" value="C:membrane"/>
    <property type="evidence" value="ECO:0007669"/>
    <property type="project" value="UniProtKB-SubCell"/>
</dbReference>
<feature type="transmembrane region" description="Helical" evidence="7">
    <location>
        <begin position="20"/>
        <end position="39"/>
    </location>
</feature>
<evidence type="ECO:0000259" key="8">
    <source>
        <dbReference type="Pfam" id="PF20684"/>
    </source>
</evidence>
<feature type="transmembrane region" description="Helical" evidence="7">
    <location>
        <begin position="99"/>
        <end position="122"/>
    </location>
</feature>
<accession>A0A1L7WMW0</accession>
<feature type="transmembrane region" description="Helical" evidence="7">
    <location>
        <begin position="176"/>
        <end position="200"/>
    </location>
</feature>
<proteinExistence type="inferred from homology"/>
<organism evidence="9 10">
    <name type="scientific">Phialocephala subalpina</name>
    <dbReference type="NCBI Taxonomy" id="576137"/>
    <lineage>
        <taxon>Eukaryota</taxon>
        <taxon>Fungi</taxon>
        <taxon>Dikarya</taxon>
        <taxon>Ascomycota</taxon>
        <taxon>Pezizomycotina</taxon>
        <taxon>Leotiomycetes</taxon>
        <taxon>Helotiales</taxon>
        <taxon>Mollisiaceae</taxon>
        <taxon>Phialocephala</taxon>
        <taxon>Phialocephala fortinii species complex</taxon>
    </lineage>
</organism>
<keyword evidence="10" id="KW-1185">Reference proteome</keyword>
<feature type="transmembrane region" description="Helical" evidence="7">
    <location>
        <begin position="253"/>
        <end position="275"/>
    </location>
</feature>
<feature type="transmembrane region" description="Helical" evidence="7">
    <location>
        <begin position="212"/>
        <end position="233"/>
    </location>
</feature>
<gene>
    <name evidence="9" type="ORF">PAC_03969</name>
</gene>
<sequence>MSDPSNPPYIHMYIPGDSRVPRILGGTIFPQILVFFFVLGRIISRVHVVGVWSWDDTLIVIAWFNTLILTVLFDVGTLFGQGHHIQDVPPKLIEESFRITYGTLIAYQLALCFTKFSILVFYLRVFPARREKWLSWGTIIFVGIFSAPLVASDIFLCNPVTGGSFITDKVMCFQSTPTLIASTVLHTITDAWMILMVIPVVSTLQIPKRQKWALMGVLSLGIFVIFASIARIVSILRVSSDPDITWIIAEFDIWSVLECAIGIICACAPTIRPLLHKIFPKFMASRSGSGSRCGKTTARESVIELGSQNLRGKIGSPVPVSMERSYTFASERKLVVKQGVAVRTEEFKYTDTGSPLSPLRRNPSSSGTGGREMAVNGGRRRDSLIEGLDSMLRREG</sequence>
<evidence type="ECO:0000256" key="7">
    <source>
        <dbReference type="SAM" id="Phobius"/>
    </source>
</evidence>
<dbReference type="InterPro" id="IPR049326">
    <property type="entry name" value="Rhodopsin_dom_fungi"/>
</dbReference>
<name>A0A1L7WMW0_9HELO</name>
<dbReference type="PANTHER" id="PTHR33048">
    <property type="entry name" value="PTH11-LIKE INTEGRAL MEMBRANE PROTEIN (AFU_ORTHOLOGUE AFUA_5G11245)"/>
    <property type="match status" value="1"/>
</dbReference>
<dbReference type="Pfam" id="PF20684">
    <property type="entry name" value="Fung_rhodopsin"/>
    <property type="match status" value="1"/>
</dbReference>
<keyword evidence="3 7" id="KW-1133">Transmembrane helix</keyword>
<evidence type="ECO:0000313" key="10">
    <source>
        <dbReference type="Proteomes" id="UP000184330"/>
    </source>
</evidence>
<evidence type="ECO:0000256" key="4">
    <source>
        <dbReference type="ARBA" id="ARBA00023136"/>
    </source>
</evidence>
<dbReference type="InterPro" id="IPR052337">
    <property type="entry name" value="SAT4-like"/>
</dbReference>
<dbReference type="OrthoDB" id="444631at2759"/>
<dbReference type="EMBL" id="FJOG01000004">
    <property type="protein sequence ID" value="CZR54086.1"/>
    <property type="molecule type" value="Genomic_DNA"/>
</dbReference>